<evidence type="ECO:0000313" key="2">
    <source>
        <dbReference type="EMBL" id="PKT80582.1"/>
    </source>
</evidence>
<sequence>MRTIHLRFYLLYKLLNALFLGCSLGSVFIIYAPLNPKIYSMGGITLALGAWILTFFYAKILKEKPYKVILLGIELIPFCYILAYLLFPNTFFGAILVYCLYQITFIFGDYLGRAETLIFAKKSVLSWLDKRKQIGYLIGLGMAFVFYAILDSNNITQKESQIYLMHFLLFLLQCGVFFTLFYTFTKRKNV</sequence>
<organism evidence="2 3">
    <name type="scientific">Helicobacter winghamensis</name>
    <dbReference type="NCBI Taxonomy" id="157268"/>
    <lineage>
        <taxon>Bacteria</taxon>
        <taxon>Pseudomonadati</taxon>
        <taxon>Campylobacterota</taxon>
        <taxon>Epsilonproteobacteria</taxon>
        <taxon>Campylobacterales</taxon>
        <taxon>Helicobacteraceae</taxon>
        <taxon>Helicobacter</taxon>
    </lineage>
</organism>
<gene>
    <name evidence="2" type="ORF">BCM31_03730</name>
</gene>
<protein>
    <submittedName>
        <fullName evidence="2">Uncharacterized protein</fullName>
    </submittedName>
</protein>
<feature type="transmembrane region" description="Helical" evidence="1">
    <location>
        <begin position="162"/>
        <end position="184"/>
    </location>
</feature>
<proteinExistence type="predicted"/>
<keyword evidence="1" id="KW-1133">Transmembrane helix</keyword>
<keyword evidence="3" id="KW-1185">Reference proteome</keyword>
<reference evidence="2 3" key="1">
    <citation type="submission" date="2016-07" db="EMBL/GenBank/DDBJ databases">
        <title>Detection of Helicobacter winghamensis from caecal content of red fox (Vulpes vulpes).</title>
        <authorList>
            <person name="Zanoni R.G."/>
            <person name="Florio D."/>
            <person name="Caffara M."/>
            <person name="Renzi M."/>
            <person name="Parisi A."/>
            <person name="Pasquali F."/>
            <person name="Manfreda G."/>
        </authorList>
    </citation>
    <scope>NUCLEOTIDE SEQUENCE [LARGE SCALE GENOMIC DNA]</scope>
    <source>
        <strain evidence="2 3">295_13</strain>
    </source>
</reference>
<comment type="caution">
    <text evidence="2">The sequence shown here is derived from an EMBL/GenBank/DDBJ whole genome shotgun (WGS) entry which is preliminary data.</text>
</comment>
<keyword evidence="1" id="KW-0812">Transmembrane</keyword>
<dbReference type="RefSeq" id="WP_006802148.1">
    <property type="nucleotide sequence ID" value="NZ_CABKOI010000021.1"/>
</dbReference>
<feature type="transmembrane region" description="Helical" evidence="1">
    <location>
        <begin position="38"/>
        <end position="56"/>
    </location>
</feature>
<evidence type="ECO:0000256" key="1">
    <source>
        <dbReference type="SAM" id="Phobius"/>
    </source>
</evidence>
<dbReference type="Proteomes" id="UP000233350">
    <property type="component" value="Unassembled WGS sequence"/>
</dbReference>
<dbReference type="OrthoDB" id="5730977at2"/>
<feature type="transmembrane region" description="Helical" evidence="1">
    <location>
        <begin position="68"/>
        <end position="87"/>
    </location>
</feature>
<dbReference type="STRING" id="556267.HWAG_00456"/>
<name>A0A2N3PIH1_9HELI</name>
<evidence type="ECO:0000313" key="3">
    <source>
        <dbReference type="Proteomes" id="UP000233350"/>
    </source>
</evidence>
<accession>A0A2N3PIH1</accession>
<dbReference type="EMBL" id="MBPK01000042">
    <property type="protein sequence ID" value="PKT80582.1"/>
    <property type="molecule type" value="Genomic_DNA"/>
</dbReference>
<feature type="transmembrane region" description="Helical" evidence="1">
    <location>
        <begin position="12"/>
        <end position="32"/>
    </location>
</feature>
<feature type="transmembrane region" description="Helical" evidence="1">
    <location>
        <begin position="93"/>
        <end position="112"/>
    </location>
</feature>
<dbReference type="GeneID" id="97289222"/>
<feature type="transmembrane region" description="Helical" evidence="1">
    <location>
        <begin position="133"/>
        <end position="150"/>
    </location>
</feature>
<dbReference type="AlphaFoldDB" id="A0A2N3PIH1"/>
<keyword evidence="1" id="KW-0472">Membrane</keyword>